<dbReference type="Proteomes" id="UP000799777">
    <property type="component" value="Unassembled WGS sequence"/>
</dbReference>
<proteinExistence type="predicted"/>
<sequence length="313" mass="33314">MQEPAEAALGHGLISILKHAPCSASNGRSGHRHLIASSLRFSGIQPLTFWLPPSQLSCAVVQTSKAKFPAVNGGLSVGVTLPSQASKVVDAVSELLLASGYRLAVFIHSHVGESEASGEPASSRASAMPGYGEVVLYRSLAVMHLDVEHHRHRHLACPGSATCILRIADNNVLSSMLKKNVLCLRMPISFHRVDHSGLEHLPSRDRLYSLSARGLRPLLSIKQCPAAVDVGTLENVCGANVDIGMVEFCTCISGDALAVLKLVLLCLLAKRGYEAARLRKEGFACTSLRMVWKISAGKGMVVPVSVLVDLGTS</sequence>
<name>A0A9P4GZF0_9PLEO</name>
<keyword evidence="2" id="KW-1185">Reference proteome</keyword>
<evidence type="ECO:0000313" key="2">
    <source>
        <dbReference type="Proteomes" id="UP000799777"/>
    </source>
</evidence>
<organism evidence="1 2">
    <name type="scientific">Setomelanomma holmii</name>
    <dbReference type="NCBI Taxonomy" id="210430"/>
    <lineage>
        <taxon>Eukaryota</taxon>
        <taxon>Fungi</taxon>
        <taxon>Dikarya</taxon>
        <taxon>Ascomycota</taxon>
        <taxon>Pezizomycotina</taxon>
        <taxon>Dothideomycetes</taxon>
        <taxon>Pleosporomycetidae</taxon>
        <taxon>Pleosporales</taxon>
        <taxon>Pleosporineae</taxon>
        <taxon>Phaeosphaeriaceae</taxon>
        <taxon>Setomelanomma</taxon>
    </lineage>
</organism>
<dbReference type="AlphaFoldDB" id="A0A9P4GZF0"/>
<gene>
    <name evidence="1" type="ORF">EK21DRAFT_93693</name>
</gene>
<evidence type="ECO:0000313" key="1">
    <source>
        <dbReference type="EMBL" id="KAF2024926.1"/>
    </source>
</evidence>
<reference evidence="1" key="1">
    <citation type="journal article" date="2020" name="Stud. Mycol.">
        <title>101 Dothideomycetes genomes: a test case for predicting lifestyles and emergence of pathogens.</title>
        <authorList>
            <person name="Haridas S."/>
            <person name="Albert R."/>
            <person name="Binder M."/>
            <person name="Bloem J."/>
            <person name="Labutti K."/>
            <person name="Salamov A."/>
            <person name="Andreopoulos B."/>
            <person name="Baker S."/>
            <person name="Barry K."/>
            <person name="Bills G."/>
            <person name="Bluhm B."/>
            <person name="Cannon C."/>
            <person name="Castanera R."/>
            <person name="Culley D."/>
            <person name="Daum C."/>
            <person name="Ezra D."/>
            <person name="Gonzalez J."/>
            <person name="Henrissat B."/>
            <person name="Kuo A."/>
            <person name="Liang C."/>
            <person name="Lipzen A."/>
            <person name="Lutzoni F."/>
            <person name="Magnuson J."/>
            <person name="Mondo S."/>
            <person name="Nolan M."/>
            <person name="Ohm R."/>
            <person name="Pangilinan J."/>
            <person name="Park H.-J."/>
            <person name="Ramirez L."/>
            <person name="Alfaro M."/>
            <person name="Sun H."/>
            <person name="Tritt A."/>
            <person name="Yoshinaga Y."/>
            <person name="Zwiers L.-H."/>
            <person name="Turgeon B."/>
            <person name="Goodwin S."/>
            <person name="Spatafora J."/>
            <person name="Crous P."/>
            <person name="Grigoriev I."/>
        </authorList>
    </citation>
    <scope>NUCLEOTIDE SEQUENCE</scope>
    <source>
        <strain evidence="1">CBS 110217</strain>
    </source>
</reference>
<dbReference type="EMBL" id="ML978280">
    <property type="protein sequence ID" value="KAF2024926.1"/>
    <property type="molecule type" value="Genomic_DNA"/>
</dbReference>
<accession>A0A9P4GZF0</accession>
<comment type="caution">
    <text evidence="1">The sequence shown here is derived from an EMBL/GenBank/DDBJ whole genome shotgun (WGS) entry which is preliminary data.</text>
</comment>
<protein>
    <submittedName>
        <fullName evidence="1">Uncharacterized protein</fullName>
    </submittedName>
</protein>